<feature type="region of interest" description="Disordered" evidence="2">
    <location>
        <begin position="28"/>
        <end position="95"/>
    </location>
</feature>
<evidence type="ECO:0000256" key="2">
    <source>
        <dbReference type="SAM" id="MobiDB-lite"/>
    </source>
</evidence>
<dbReference type="Gene3D" id="2.60.40.1240">
    <property type="match status" value="1"/>
</dbReference>
<feature type="domain" description="DUF4352" evidence="4">
    <location>
        <begin position="104"/>
        <end position="211"/>
    </location>
</feature>
<dbReference type="InterPro" id="IPR029051">
    <property type="entry name" value="DUF4352"/>
</dbReference>
<protein>
    <submittedName>
        <fullName evidence="5">Uncharacterized protein DUF4352</fullName>
    </submittedName>
</protein>
<dbReference type="InterPro" id="IPR029050">
    <property type="entry name" value="Immunoprotect_excell_Ig-like"/>
</dbReference>
<dbReference type="RefSeq" id="WP_133579098.1">
    <property type="nucleotide sequence ID" value="NZ_SNYJ01000002.1"/>
</dbReference>
<dbReference type="Proteomes" id="UP000295632">
    <property type="component" value="Unassembled WGS sequence"/>
</dbReference>
<evidence type="ECO:0000313" key="6">
    <source>
        <dbReference type="Proteomes" id="UP000295632"/>
    </source>
</evidence>
<dbReference type="AlphaFoldDB" id="A0A4R6U6S5"/>
<accession>A0A4R6U6S5</accession>
<feature type="chain" id="PRO_5039694161" evidence="3">
    <location>
        <begin position="27"/>
        <end position="225"/>
    </location>
</feature>
<reference evidence="5 6" key="1">
    <citation type="submission" date="2019-03" db="EMBL/GenBank/DDBJ databases">
        <title>Genomic Encyclopedia of Type Strains, Phase IV (KMG-IV): sequencing the most valuable type-strain genomes for metagenomic binning, comparative biology and taxonomic classification.</title>
        <authorList>
            <person name="Goeker M."/>
        </authorList>
    </citation>
    <scope>NUCLEOTIDE SEQUENCE [LARGE SCALE GENOMIC DNA]</scope>
    <source>
        <strain evidence="5 6">DSM 28697</strain>
    </source>
</reference>
<keyword evidence="6" id="KW-1185">Reference proteome</keyword>
<gene>
    <name evidence="5" type="ORF">EV213_102241</name>
</gene>
<evidence type="ECO:0000313" key="5">
    <source>
        <dbReference type="EMBL" id="TDQ42210.1"/>
    </source>
</evidence>
<evidence type="ECO:0000256" key="3">
    <source>
        <dbReference type="SAM" id="SignalP"/>
    </source>
</evidence>
<evidence type="ECO:0000259" key="4">
    <source>
        <dbReference type="Pfam" id="PF11611"/>
    </source>
</evidence>
<feature type="signal peptide" evidence="3">
    <location>
        <begin position="1"/>
        <end position="26"/>
    </location>
</feature>
<keyword evidence="1 3" id="KW-0732">Signal</keyword>
<sequence>MTIAKQINWKTIMAGTALSAMLVLSACSGGGEDAPEEEPVTTEPGTTEDATTEEEPDEATSDDEKTNEDTIDSSSDENTDELSKGEGEQELELGETGEIVSFLGTYEVTIENPIFKQDVGGEDLSSEGGTWVIVDATFKNTSDKPLNSYDIIDGSIYNEESDVRMENVYYQEEYLVPEEELAPGEEIATKMIFATTKSSGYQVIIGNDTYSNVLMWNIESQNMAE</sequence>
<organism evidence="5 6">
    <name type="scientific">Aureibacillus halotolerans</name>
    <dbReference type="NCBI Taxonomy" id="1508390"/>
    <lineage>
        <taxon>Bacteria</taxon>
        <taxon>Bacillati</taxon>
        <taxon>Bacillota</taxon>
        <taxon>Bacilli</taxon>
        <taxon>Bacillales</taxon>
        <taxon>Bacillaceae</taxon>
        <taxon>Aureibacillus</taxon>
    </lineage>
</organism>
<comment type="caution">
    <text evidence="5">The sequence shown here is derived from an EMBL/GenBank/DDBJ whole genome shotgun (WGS) entry which is preliminary data.</text>
</comment>
<evidence type="ECO:0000256" key="1">
    <source>
        <dbReference type="ARBA" id="ARBA00022729"/>
    </source>
</evidence>
<dbReference type="Pfam" id="PF11611">
    <property type="entry name" value="DUF4352"/>
    <property type="match status" value="1"/>
</dbReference>
<proteinExistence type="predicted"/>
<feature type="compositionally biased region" description="Acidic residues" evidence="2">
    <location>
        <begin position="50"/>
        <end position="61"/>
    </location>
</feature>
<feature type="compositionally biased region" description="Acidic residues" evidence="2">
    <location>
        <begin position="69"/>
        <end position="80"/>
    </location>
</feature>
<dbReference type="PROSITE" id="PS51257">
    <property type="entry name" value="PROKAR_LIPOPROTEIN"/>
    <property type="match status" value="1"/>
</dbReference>
<dbReference type="EMBL" id="SNYJ01000002">
    <property type="protein sequence ID" value="TDQ42210.1"/>
    <property type="molecule type" value="Genomic_DNA"/>
</dbReference>
<name>A0A4R6U6S5_9BACI</name>